<sequence>MTWRQDRPSEAKLSEDDRVLWNLVARTAKPLKGRTAVDIPDIGAETRHTPPQPAPLAGAPAGAAKPKAQHVAHALDEPTLDKLSKGRLPIEGRVDLHGLTQDEAYSLLFSFLHRAHAGGIRYVLVITGKGSSSGGDGVLRRAVPAWLSTPAFRPLVSSHDHAARNHGGSGALYVRLRRVRS</sequence>
<dbReference type="InterPro" id="IPR002625">
    <property type="entry name" value="Smr_dom"/>
</dbReference>
<dbReference type="Pfam" id="PF01713">
    <property type="entry name" value="Smr"/>
    <property type="match status" value="1"/>
</dbReference>
<dbReference type="PROSITE" id="PS50828">
    <property type="entry name" value="SMR"/>
    <property type="match status" value="1"/>
</dbReference>
<keyword evidence="2" id="KW-0255">Endonuclease</keyword>
<dbReference type="InterPro" id="IPR036063">
    <property type="entry name" value="Smr_dom_sf"/>
</dbReference>
<evidence type="ECO:0000313" key="2">
    <source>
        <dbReference type="EMBL" id="SDA51227.1"/>
    </source>
</evidence>
<evidence type="ECO:0000313" key="3">
    <source>
        <dbReference type="Proteomes" id="UP000198588"/>
    </source>
</evidence>
<keyword evidence="2" id="KW-0540">Nuclease</keyword>
<reference evidence="2 3" key="1">
    <citation type="submission" date="2016-10" db="EMBL/GenBank/DDBJ databases">
        <authorList>
            <person name="de Groot N.N."/>
        </authorList>
    </citation>
    <scope>NUCLEOTIDE SEQUENCE [LARGE SCALE GENOMIC DNA]</scope>
    <source>
        <strain evidence="2 3">CGMCC 1.12097</strain>
    </source>
</reference>
<dbReference type="RefSeq" id="WP_091575884.1">
    <property type="nucleotide sequence ID" value="NZ_FMXM01000003.1"/>
</dbReference>
<proteinExistence type="predicted"/>
<dbReference type="SMART" id="SM00463">
    <property type="entry name" value="SMR"/>
    <property type="match status" value="1"/>
</dbReference>
<name>A0A1G5W112_9HYPH</name>
<gene>
    <name evidence="2" type="ORF">SAMN02927914_00982</name>
</gene>
<dbReference type="OrthoDB" id="7165597at2"/>
<dbReference type="EMBL" id="FMXM01000003">
    <property type="protein sequence ID" value="SDA51227.1"/>
    <property type="molecule type" value="Genomic_DNA"/>
</dbReference>
<protein>
    <submittedName>
        <fullName evidence="2">DNA-nicking endonuclease, Smr domain</fullName>
    </submittedName>
</protein>
<keyword evidence="2" id="KW-0378">Hydrolase</keyword>
<organism evidence="2 3">
    <name type="scientific">Mesorhizobium qingshengii</name>
    <dbReference type="NCBI Taxonomy" id="1165689"/>
    <lineage>
        <taxon>Bacteria</taxon>
        <taxon>Pseudomonadati</taxon>
        <taxon>Pseudomonadota</taxon>
        <taxon>Alphaproteobacteria</taxon>
        <taxon>Hyphomicrobiales</taxon>
        <taxon>Phyllobacteriaceae</taxon>
        <taxon>Mesorhizobium</taxon>
    </lineage>
</organism>
<dbReference type="Proteomes" id="UP000198588">
    <property type="component" value="Unassembled WGS sequence"/>
</dbReference>
<dbReference type="PANTHER" id="PTHR35562">
    <property type="entry name" value="DNA ENDONUCLEASE SMRA-RELATED"/>
    <property type="match status" value="1"/>
</dbReference>
<dbReference type="Gene3D" id="3.30.1370.110">
    <property type="match status" value="1"/>
</dbReference>
<dbReference type="STRING" id="1165689.SAMN02927914_00982"/>
<accession>A0A1G5W112</accession>
<dbReference type="AlphaFoldDB" id="A0A1G5W112"/>
<dbReference type="GO" id="GO:0004519">
    <property type="term" value="F:endonuclease activity"/>
    <property type="evidence" value="ECO:0007669"/>
    <property type="project" value="UniProtKB-KW"/>
</dbReference>
<feature type="domain" description="Smr" evidence="1">
    <location>
        <begin position="94"/>
        <end position="177"/>
    </location>
</feature>
<evidence type="ECO:0000259" key="1">
    <source>
        <dbReference type="PROSITE" id="PS50828"/>
    </source>
</evidence>
<dbReference type="SUPFAM" id="SSF160443">
    <property type="entry name" value="SMR domain-like"/>
    <property type="match status" value="1"/>
</dbReference>
<dbReference type="PANTHER" id="PTHR35562:SF2">
    <property type="entry name" value="DNA ENDONUCLEASE SMRA-RELATED"/>
    <property type="match status" value="1"/>
</dbReference>